<reference evidence="1 2" key="1">
    <citation type="submission" date="2016-09" db="EMBL/GenBank/DDBJ databases">
        <title>The draft genome of Dichanthelium oligosanthes: A C3 panicoid grass species.</title>
        <authorList>
            <person name="Studer A.J."/>
            <person name="Schnable J.C."/>
            <person name="Brutnell T.P."/>
        </authorList>
    </citation>
    <scope>NUCLEOTIDE SEQUENCE [LARGE SCALE GENOMIC DNA]</scope>
    <source>
        <strain evidence="2">cv. Kellogg 1175</strain>
        <tissue evidence="1">Leaf</tissue>
    </source>
</reference>
<sequence length="173" mass="18865">MGRGVVISITGSLAPLPQLEPEPLPKPQIQPQQLAPASRVGGAVAANCLLLLRCCYHRRCDDGVGAYARAPFHHLRPLDAGIGADVPFLPLGGLIAVRSDSIGRIIVIMFPKSTIRLSSLSLCEYMISIFTPQIPPTNVQPFVFLRYGCHLRLKLQIFPTADKFLLFVLPALK</sequence>
<organism evidence="1 2">
    <name type="scientific">Dichanthelium oligosanthes</name>
    <dbReference type="NCBI Taxonomy" id="888268"/>
    <lineage>
        <taxon>Eukaryota</taxon>
        <taxon>Viridiplantae</taxon>
        <taxon>Streptophyta</taxon>
        <taxon>Embryophyta</taxon>
        <taxon>Tracheophyta</taxon>
        <taxon>Spermatophyta</taxon>
        <taxon>Magnoliopsida</taxon>
        <taxon>Liliopsida</taxon>
        <taxon>Poales</taxon>
        <taxon>Poaceae</taxon>
        <taxon>PACMAD clade</taxon>
        <taxon>Panicoideae</taxon>
        <taxon>Panicodae</taxon>
        <taxon>Paniceae</taxon>
        <taxon>Dichantheliinae</taxon>
        <taxon>Dichanthelium</taxon>
    </lineage>
</organism>
<keyword evidence="2" id="KW-1185">Reference proteome</keyword>
<comment type="caution">
    <text evidence="1">The sequence shown here is derived from an EMBL/GenBank/DDBJ whole genome shotgun (WGS) entry which is preliminary data.</text>
</comment>
<protein>
    <submittedName>
        <fullName evidence="1">Uncharacterized protein</fullName>
    </submittedName>
</protein>
<name>A0A1E5VN38_9POAL</name>
<evidence type="ECO:0000313" key="2">
    <source>
        <dbReference type="Proteomes" id="UP000095767"/>
    </source>
</evidence>
<dbReference type="Proteomes" id="UP000095767">
    <property type="component" value="Unassembled WGS sequence"/>
</dbReference>
<accession>A0A1E5VN38</accession>
<evidence type="ECO:0000313" key="1">
    <source>
        <dbReference type="EMBL" id="OEL26549.1"/>
    </source>
</evidence>
<gene>
    <name evidence="1" type="ORF">BAE44_0012432</name>
</gene>
<proteinExistence type="predicted"/>
<dbReference type="AlphaFoldDB" id="A0A1E5VN38"/>
<dbReference type="EMBL" id="LWDX02034493">
    <property type="protein sequence ID" value="OEL26549.1"/>
    <property type="molecule type" value="Genomic_DNA"/>
</dbReference>